<feature type="coiled-coil region" evidence="1">
    <location>
        <begin position="38"/>
        <end position="107"/>
    </location>
</feature>
<dbReference type="EMBL" id="SRLO01011467">
    <property type="protein sequence ID" value="TNN25867.1"/>
    <property type="molecule type" value="Genomic_DNA"/>
</dbReference>
<evidence type="ECO:0000313" key="2">
    <source>
        <dbReference type="EMBL" id="TNN25867.1"/>
    </source>
</evidence>
<proteinExistence type="predicted"/>
<name>A0A4Z2EAF9_9TELE</name>
<keyword evidence="3" id="KW-1185">Reference proteome</keyword>
<comment type="caution">
    <text evidence="2">The sequence shown here is derived from an EMBL/GenBank/DDBJ whole genome shotgun (WGS) entry which is preliminary data.</text>
</comment>
<sequence length="178" mass="21120">MDLQKANEEKQALTKTKYIIKPVREVFKHEDLVLKDTLRTLEMELTVAKEEKQVFTERNQTLEMDLQKANEEYQALKTVRQVFKHENLVLKEKLRTLELKLSVLQDENQNGVGPLKKELQLMKEDNELLEEICLRQKQKNRGFFGKRMAGREIELAKMRSKIHEPETGLFNWLPRRAD</sequence>
<dbReference type="Proteomes" id="UP000314294">
    <property type="component" value="Unassembled WGS sequence"/>
</dbReference>
<evidence type="ECO:0000313" key="3">
    <source>
        <dbReference type="Proteomes" id="UP000314294"/>
    </source>
</evidence>
<dbReference type="AlphaFoldDB" id="A0A4Z2EAF9"/>
<gene>
    <name evidence="2" type="ORF">EYF80_064000</name>
</gene>
<keyword evidence="1" id="KW-0175">Coiled coil</keyword>
<protein>
    <submittedName>
        <fullName evidence="2">Uncharacterized protein</fullName>
    </submittedName>
</protein>
<organism evidence="2 3">
    <name type="scientific">Liparis tanakae</name>
    <name type="common">Tanaka's snailfish</name>
    <dbReference type="NCBI Taxonomy" id="230148"/>
    <lineage>
        <taxon>Eukaryota</taxon>
        <taxon>Metazoa</taxon>
        <taxon>Chordata</taxon>
        <taxon>Craniata</taxon>
        <taxon>Vertebrata</taxon>
        <taxon>Euteleostomi</taxon>
        <taxon>Actinopterygii</taxon>
        <taxon>Neopterygii</taxon>
        <taxon>Teleostei</taxon>
        <taxon>Neoteleostei</taxon>
        <taxon>Acanthomorphata</taxon>
        <taxon>Eupercaria</taxon>
        <taxon>Perciformes</taxon>
        <taxon>Cottioidei</taxon>
        <taxon>Cottales</taxon>
        <taxon>Liparidae</taxon>
        <taxon>Liparis</taxon>
    </lineage>
</organism>
<evidence type="ECO:0000256" key="1">
    <source>
        <dbReference type="SAM" id="Coils"/>
    </source>
</evidence>
<accession>A0A4Z2EAF9</accession>
<reference evidence="2 3" key="1">
    <citation type="submission" date="2019-03" db="EMBL/GenBank/DDBJ databases">
        <title>First draft genome of Liparis tanakae, snailfish: a comprehensive survey of snailfish specific genes.</title>
        <authorList>
            <person name="Kim W."/>
            <person name="Song I."/>
            <person name="Jeong J.-H."/>
            <person name="Kim D."/>
            <person name="Kim S."/>
            <person name="Ryu S."/>
            <person name="Song J.Y."/>
            <person name="Lee S.K."/>
        </authorList>
    </citation>
    <scope>NUCLEOTIDE SEQUENCE [LARGE SCALE GENOMIC DNA]</scope>
    <source>
        <tissue evidence="2">Muscle</tissue>
    </source>
</reference>
<dbReference type="OrthoDB" id="8965140at2759"/>